<evidence type="ECO:0000313" key="2">
    <source>
        <dbReference type="EMBL" id="KKK60799.1"/>
    </source>
</evidence>
<comment type="caution">
    <text evidence="2">The sequence shown here is derived from an EMBL/GenBank/DDBJ whole genome shotgun (WGS) entry which is preliminary data.</text>
</comment>
<dbReference type="EMBL" id="LAZR01062789">
    <property type="protein sequence ID" value="KKK60799.1"/>
    <property type="molecule type" value="Genomic_DNA"/>
</dbReference>
<protein>
    <submittedName>
        <fullName evidence="2">Uncharacterized protein</fullName>
    </submittedName>
</protein>
<sequence length="97" mass="11026">CKTGGDGDQGGKRAKSKERYLLKKWGPACQMARIQQRDREQDPEDRPSPKRSCHRDIRDIEHVKPWHLRAANCPCHQKPGHKHSQGPMGLHSGIKGK</sequence>
<reference evidence="2" key="1">
    <citation type="journal article" date="2015" name="Nature">
        <title>Complex archaea that bridge the gap between prokaryotes and eukaryotes.</title>
        <authorList>
            <person name="Spang A."/>
            <person name="Saw J.H."/>
            <person name="Jorgensen S.L."/>
            <person name="Zaremba-Niedzwiedzka K."/>
            <person name="Martijn J."/>
            <person name="Lind A.E."/>
            <person name="van Eijk R."/>
            <person name="Schleper C."/>
            <person name="Guy L."/>
            <person name="Ettema T.J."/>
        </authorList>
    </citation>
    <scope>NUCLEOTIDE SEQUENCE</scope>
</reference>
<feature type="region of interest" description="Disordered" evidence="1">
    <location>
        <begin position="1"/>
        <end position="57"/>
    </location>
</feature>
<proteinExistence type="predicted"/>
<accession>A0A0F8Z2W0</accession>
<evidence type="ECO:0000256" key="1">
    <source>
        <dbReference type="SAM" id="MobiDB-lite"/>
    </source>
</evidence>
<name>A0A0F8Z2W0_9ZZZZ</name>
<dbReference type="AlphaFoldDB" id="A0A0F8Z2W0"/>
<feature type="region of interest" description="Disordered" evidence="1">
    <location>
        <begin position="72"/>
        <end position="97"/>
    </location>
</feature>
<organism evidence="2">
    <name type="scientific">marine sediment metagenome</name>
    <dbReference type="NCBI Taxonomy" id="412755"/>
    <lineage>
        <taxon>unclassified sequences</taxon>
        <taxon>metagenomes</taxon>
        <taxon>ecological metagenomes</taxon>
    </lineage>
</organism>
<gene>
    <name evidence="2" type="ORF">LCGC14_3020740</name>
</gene>
<feature type="compositionally biased region" description="Basic and acidic residues" evidence="1">
    <location>
        <begin position="35"/>
        <end position="57"/>
    </location>
</feature>
<feature type="non-terminal residue" evidence="2">
    <location>
        <position position="1"/>
    </location>
</feature>